<dbReference type="STRING" id="355548.SAMN04487945_1643"/>
<accession>A0A1I0PFB5</accession>
<name>A0A1I0PFB5_9EURY</name>
<gene>
    <name evidence="1" type="ORF">SAMN04487945_1643</name>
</gene>
<evidence type="ECO:0000313" key="2">
    <source>
        <dbReference type="Proteomes" id="UP000198518"/>
    </source>
</evidence>
<organism evidence="1 2">
    <name type="scientific">Halobacterium jilantaiense</name>
    <dbReference type="NCBI Taxonomy" id="355548"/>
    <lineage>
        <taxon>Archaea</taxon>
        <taxon>Methanobacteriati</taxon>
        <taxon>Methanobacteriota</taxon>
        <taxon>Stenosarchaea group</taxon>
        <taxon>Halobacteria</taxon>
        <taxon>Halobacteriales</taxon>
        <taxon>Halobacteriaceae</taxon>
        <taxon>Halobacterium</taxon>
    </lineage>
</organism>
<dbReference type="RefSeq" id="WP_177170801.1">
    <property type="nucleotide sequence ID" value="NZ_FOJA01000001.1"/>
</dbReference>
<dbReference type="EMBL" id="FOJA01000001">
    <property type="protein sequence ID" value="SEW12984.1"/>
    <property type="molecule type" value="Genomic_DNA"/>
</dbReference>
<dbReference type="OrthoDB" id="229026at2157"/>
<keyword evidence="2" id="KW-1185">Reference proteome</keyword>
<dbReference type="Proteomes" id="UP000198518">
    <property type="component" value="Unassembled WGS sequence"/>
</dbReference>
<evidence type="ECO:0000313" key="1">
    <source>
        <dbReference type="EMBL" id="SEW12984.1"/>
    </source>
</evidence>
<reference evidence="1 2" key="1">
    <citation type="submission" date="2016-10" db="EMBL/GenBank/DDBJ databases">
        <authorList>
            <person name="de Groot N.N."/>
        </authorList>
    </citation>
    <scope>NUCLEOTIDE SEQUENCE [LARGE SCALE GENOMIC DNA]</scope>
    <source>
        <strain evidence="1 2">CGMCC 1.5337</strain>
    </source>
</reference>
<dbReference type="AlphaFoldDB" id="A0A1I0PFB5"/>
<sequence length="58" mass="6037">MTGDDGGPATAAELRAELTAVLRRASDSGVDVRGGWECDDGGSVAWDVVVTELRTDDD</sequence>
<proteinExistence type="predicted"/>
<protein>
    <submittedName>
        <fullName evidence="1">Uncharacterized protein</fullName>
    </submittedName>
</protein>